<organism evidence="1 2">
    <name type="scientific">Pleurodeles waltl</name>
    <name type="common">Iberian ribbed newt</name>
    <dbReference type="NCBI Taxonomy" id="8319"/>
    <lineage>
        <taxon>Eukaryota</taxon>
        <taxon>Metazoa</taxon>
        <taxon>Chordata</taxon>
        <taxon>Craniata</taxon>
        <taxon>Vertebrata</taxon>
        <taxon>Euteleostomi</taxon>
        <taxon>Amphibia</taxon>
        <taxon>Batrachia</taxon>
        <taxon>Caudata</taxon>
        <taxon>Salamandroidea</taxon>
        <taxon>Salamandridae</taxon>
        <taxon>Pleurodelinae</taxon>
        <taxon>Pleurodeles</taxon>
    </lineage>
</organism>
<dbReference type="EMBL" id="JANPWB010000013">
    <property type="protein sequence ID" value="KAJ1108443.1"/>
    <property type="molecule type" value="Genomic_DNA"/>
</dbReference>
<name>A0AAV7MXG0_PLEWA</name>
<comment type="caution">
    <text evidence="1">The sequence shown here is derived from an EMBL/GenBank/DDBJ whole genome shotgun (WGS) entry which is preliminary data.</text>
</comment>
<keyword evidence="2" id="KW-1185">Reference proteome</keyword>
<proteinExistence type="predicted"/>
<dbReference type="Proteomes" id="UP001066276">
    <property type="component" value="Chromosome 9"/>
</dbReference>
<gene>
    <name evidence="1" type="ORF">NDU88_005819</name>
</gene>
<sequence>MHETLAVMGSEHMTPKKLKLRASAFDRELSASAGGVRAGPTVLTNPFCITTQLEGKNKKEAMCQGGGYGACSQRVCHSITSDPQHQAAGGVKEKIEFGDP</sequence>
<accession>A0AAV7MXG0</accession>
<protein>
    <submittedName>
        <fullName evidence="1">Uncharacterized protein</fullName>
    </submittedName>
</protein>
<evidence type="ECO:0000313" key="1">
    <source>
        <dbReference type="EMBL" id="KAJ1108443.1"/>
    </source>
</evidence>
<reference evidence="1" key="1">
    <citation type="journal article" date="2022" name="bioRxiv">
        <title>Sequencing and chromosome-scale assembly of the giantPleurodeles waltlgenome.</title>
        <authorList>
            <person name="Brown T."/>
            <person name="Elewa A."/>
            <person name="Iarovenko S."/>
            <person name="Subramanian E."/>
            <person name="Araus A.J."/>
            <person name="Petzold A."/>
            <person name="Susuki M."/>
            <person name="Suzuki K.-i.T."/>
            <person name="Hayashi T."/>
            <person name="Toyoda A."/>
            <person name="Oliveira C."/>
            <person name="Osipova E."/>
            <person name="Leigh N.D."/>
            <person name="Simon A."/>
            <person name="Yun M.H."/>
        </authorList>
    </citation>
    <scope>NUCLEOTIDE SEQUENCE</scope>
    <source>
        <strain evidence="1">20211129_DDA</strain>
        <tissue evidence="1">Liver</tissue>
    </source>
</reference>
<evidence type="ECO:0000313" key="2">
    <source>
        <dbReference type="Proteomes" id="UP001066276"/>
    </source>
</evidence>
<dbReference type="AlphaFoldDB" id="A0AAV7MXG0"/>